<dbReference type="InterPro" id="IPR036236">
    <property type="entry name" value="Znf_C2H2_sf"/>
</dbReference>
<feature type="compositionally biased region" description="Polar residues" evidence="1">
    <location>
        <begin position="317"/>
        <end position="331"/>
    </location>
</feature>
<feature type="domain" description="C2H2-type" evidence="2">
    <location>
        <begin position="451"/>
        <end position="476"/>
    </location>
</feature>
<feature type="compositionally biased region" description="Acidic residues" evidence="1">
    <location>
        <begin position="113"/>
        <end position="123"/>
    </location>
</feature>
<feature type="compositionally biased region" description="Low complexity" evidence="1">
    <location>
        <begin position="360"/>
        <end position="373"/>
    </location>
</feature>
<dbReference type="HOGENOM" id="CLU_021529_2_0_1"/>
<dbReference type="GO" id="GO:0005634">
    <property type="term" value="C:nucleus"/>
    <property type="evidence" value="ECO:0007669"/>
    <property type="project" value="TreeGrafter"/>
</dbReference>
<feature type="domain" description="C2H2-type" evidence="2">
    <location>
        <begin position="482"/>
        <end position="511"/>
    </location>
</feature>
<dbReference type="PANTHER" id="PTHR46179:SF19">
    <property type="entry name" value="C2H2 FINGER DOMAIN TRANSCRIPTION FACTOR (EUROFUNG)-RELATED"/>
    <property type="match status" value="1"/>
</dbReference>
<dbReference type="SUPFAM" id="SSF57667">
    <property type="entry name" value="beta-beta-alpha zinc fingers"/>
    <property type="match status" value="1"/>
</dbReference>
<organism evidence="3 4">
    <name type="scientific">Capronia epimyces CBS 606.96</name>
    <dbReference type="NCBI Taxonomy" id="1182542"/>
    <lineage>
        <taxon>Eukaryota</taxon>
        <taxon>Fungi</taxon>
        <taxon>Dikarya</taxon>
        <taxon>Ascomycota</taxon>
        <taxon>Pezizomycotina</taxon>
        <taxon>Eurotiomycetes</taxon>
        <taxon>Chaetothyriomycetidae</taxon>
        <taxon>Chaetothyriales</taxon>
        <taxon>Herpotrichiellaceae</taxon>
        <taxon>Capronia</taxon>
    </lineage>
</organism>
<dbReference type="Proteomes" id="UP000019478">
    <property type="component" value="Unassembled WGS sequence"/>
</dbReference>
<dbReference type="PANTHER" id="PTHR46179">
    <property type="entry name" value="ZINC FINGER PROTEIN"/>
    <property type="match status" value="1"/>
</dbReference>
<comment type="caution">
    <text evidence="3">The sequence shown here is derived from an EMBL/GenBank/DDBJ whole genome shotgun (WGS) entry which is preliminary data.</text>
</comment>
<dbReference type="Gene3D" id="3.30.160.60">
    <property type="entry name" value="Classic Zinc Finger"/>
    <property type="match status" value="1"/>
</dbReference>
<feature type="compositionally biased region" description="Pro residues" evidence="1">
    <location>
        <begin position="36"/>
        <end position="46"/>
    </location>
</feature>
<dbReference type="EMBL" id="AMGY01000005">
    <property type="protein sequence ID" value="EXJ82367.1"/>
    <property type="molecule type" value="Genomic_DNA"/>
</dbReference>
<dbReference type="GeneID" id="19170290"/>
<feature type="region of interest" description="Disordered" evidence="1">
    <location>
        <begin position="1"/>
        <end position="88"/>
    </location>
</feature>
<feature type="compositionally biased region" description="Low complexity" evidence="1">
    <location>
        <begin position="266"/>
        <end position="281"/>
    </location>
</feature>
<evidence type="ECO:0000313" key="3">
    <source>
        <dbReference type="EMBL" id="EXJ82367.1"/>
    </source>
</evidence>
<dbReference type="InterPro" id="IPR013087">
    <property type="entry name" value="Znf_C2H2_type"/>
</dbReference>
<feature type="region of interest" description="Disordered" evidence="1">
    <location>
        <begin position="156"/>
        <end position="192"/>
    </location>
</feature>
<dbReference type="SMART" id="SM00355">
    <property type="entry name" value="ZnF_C2H2"/>
    <property type="match status" value="3"/>
</dbReference>
<feature type="region of interest" description="Disordered" evidence="1">
    <location>
        <begin position="266"/>
        <end position="285"/>
    </location>
</feature>
<dbReference type="GO" id="GO:0006357">
    <property type="term" value="P:regulation of transcription by RNA polymerase II"/>
    <property type="evidence" value="ECO:0007669"/>
    <property type="project" value="TreeGrafter"/>
</dbReference>
<dbReference type="eggNOG" id="KOG1721">
    <property type="taxonomic scope" value="Eukaryota"/>
</dbReference>
<gene>
    <name evidence="3" type="ORF">A1O3_06180</name>
</gene>
<dbReference type="STRING" id="1182542.W9XPD0"/>
<feature type="region of interest" description="Disordered" evidence="1">
    <location>
        <begin position="551"/>
        <end position="573"/>
    </location>
</feature>
<dbReference type="RefSeq" id="XP_007734490.1">
    <property type="nucleotide sequence ID" value="XM_007736300.1"/>
</dbReference>
<sequence>MSNDQDPNDYSVYNLERDFLQPSRTPPLEATRPILIPQPSPRPLVPYYPSSESSDEESTHAHGARSSRARRIRKGRTTPTLGDGVLITSLDPNLVEVANRAERHALASASQSEAEEEEIDDGGGQESKGEDDTIASPRQVTRRSFVYPKSITPEIRTNTQDDFPMIDGSPESLTNEEPLHSPIATSQHVPDSSRFALDRGTGHLSHHDMPKRTWDVRPPPRSPPRLRLLLEAGRQDEESLVTSPTLGRYTITPQDVDPDVILPAMQKSPPMSSPAASPRPKLTLPSLRTTIGNIPEHGSAVFPSISPGLSRPSPSSLHQYRTSPSFQSPKSVMSPPDPPTHNSFRTATRDSSISTASEITLATVATTSTPVTSEWAESPATSTPSLAIVHDLRQRRAPVRQDTSREAKPRTKKTRKPDPEPEESNNESEVAIELPSSDAANSSRVSPAGTYQCTFQGCNAAPFQTQYLLNSHMNVHSDTRTHFCPVKGCRRGPGGEGFKRKNEMIRHGLVHMSPGYACPFCPDQQHRYPRPDNLQRHVRAHHKDRDLDDPALREVLNLRPDGASRGRKRRMRS</sequence>
<feature type="compositionally biased region" description="Polar residues" evidence="1">
    <location>
        <begin position="340"/>
        <end position="358"/>
    </location>
</feature>
<name>W9XPD0_9EURO</name>
<reference evidence="3 4" key="1">
    <citation type="submission" date="2013-03" db="EMBL/GenBank/DDBJ databases">
        <title>The Genome Sequence of Capronia epimyces CBS 606.96.</title>
        <authorList>
            <consortium name="The Broad Institute Genomics Platform"/>
            <person name="Cuomo C."/>
            <person name="de Hoog S."/>
            <person name="Gorbushina A."/>
            <person name="Walker B."/>
            <person name="Young S.K."/>
            <person name="Zeng Q."/>
            <person name="Gargeya S."/>
            <person name="Fitzgerald M."/>
            <person name="Haas B."/>
            <person name="Abouelleil A."/>
            <person name="Allen A.W."/>
            <person name="Alvarado L."/>
            <person name="Arachchi H.M."/>
            <person name="Berlin A.M."/>
            <person name="Chapman S.B."/>
            <person name="Gainer-Dewar J."/>
            <person name="Goldberg J."/>
            <person name="Griggs A."/>
            <person name="Gujja S."/>
            <person name="Hansen M."/>
            <person name="Howarth C."/>
            <person name="Imamovic A."/>
            <person name="Ireland A."/>
            <person name="Larimer J."/>
            <person name="McCowan C."/>
            <person name="Murphy C."/>
            <person name="Pearson M."/>
            <person name="Poon T.W."/>
            <person name="Priest M."/>
            <person name="Roberts A."/>
            <person name="Saif S."/>
            <person name="Shea T."/>
            <person name="Sisk P."/>
            <person name="Sykes S."/>
            <person name="Wortman J."/>
            <person name="Nusbaum C."/>
            <person name="Birren B."/>
        </authorList>
    </citation>
    <scope>NUCLEOTIDE SEQUENCE [LARGE SCALE GENOMIC DNA]</scope>
    <source>
        <strain evidence="3 4">CBS 606.96</strain>
    </source>
</reference>
<evidence type="ECO:0000259" key="2">
    <source>
        <dbReference type="SMART" id="SM00355"/>
    </source>
</evidence>
<feature type="compositionally biased region" description="Basic and acidic residues" evidence="1">
    <location>
        <begin position="203"/>
        <end position="215"/>
    </location>
</feature>
<evidence type="ECO:0000256" key="1">
    <source>
        <dbReference type="SAM" id="MobiDB-lite"/>
    </source>
</evidence>
<dbReference type="AlphaFoldDB" id="W9XPD0"/>
<accession>W9XPD0</accession>
<feature type="compositionally biased region" description="Low complexity" evidence="1">
    <location>
        <begin position="303"/>
        <end position="316"/>
    </location>
</feature>
<feature type="region of interest" description="Disordered" evidence="1">
    <location>
        <begin position="292"/>
        <end position="446"/>
    </location>
</feature>
<proteinExistence type="predicted"/>
<dbReference type="InterPro" id="IPR051061">
    <property type="entry name" value="Zinc_finger_trans_reg"/>
</dbReference>
<feature type="domain" description="C2H2-type" evidence="2">
    <location>
        <begin position="516"/>
        <end position="541"/>
    </location>
</feature>
<feature type="compositionally biased region" description="Basic residues" evidence="1">
    <location>
        <begin position="62"/>
        <end position="76"/>
    </location>
</feature>
<dbReference type="OrthoDB" id="6077919at2759"/>
<feature type="region of interest" description="Disordered" evidence="1">
    <location>
        <begin position="105"/>
        <end position="144"/>
    </location>
</feature>
<evidence type="ECO:0000313" key="4">
    <source>
        <dbReference type="Proteomes" id="UP000019478"/>
    </source>
</evidence>
<keyword evidence="4" id="KW-1185">Reference proteome</keyword>
<protein>
    <recommendedName>
        <fullName evidence="2">C2H2-type domain-containing protein</fullName>
    </recommendedName>
</protein>
<feature type="region of interest" description="Disordered" evidence="1">
    <location>
        <begin position="203"/>
        <end position="222"/>
    </location>
</feature>